<comment type="caution">
    <text evidence="1">The sequence shown here is derived from an EMBL/GenBank/DDBJ whole genome shotgun (WGS) entry which is preliminary data.</text>
</comment>
<sequence>MDLVMSWVKHVTELLGGHEDPHSDPRYWACNQYPSELNILDFTKRKDHYRVLEGVMLIFSNKIDRPCSPPKGHVAIMSDAFACGMMLSLHIFLKAIIRSYNVCPYQVFSNFWTQAVGTWLIWQEVSLGYPIPLYVFYTLFKLNKCAKRDREPREGVKGWYYLTPRETHSPVITGHPSSIKH</sequence>
<keyword evidence="2" id="KW-1185">Reference proteome</keyword>
<organism evidence="1 2">
    <name type="scientific">Forsythia ovata</name>
    <dbReference type="NCBI Taxonomy" id="205694"/>
    <lineage>
        <taxon>Eukaryota</taxon>
        <taxon>Viridiplantae</taxon>
        <taxon>Streptophyta</taxon>
        <taxon>Embryophyta</taxon>
        <taxon>Tracheophyta</taxon>
        <taxon>Spermatophyta</taxon>
        <taxon>Magnoliopsida</taxon>
        <taxon>eudicotyledons</taxon>
        <taxon>Gunneridae</taxon>
        <taxon>Pentapetalae</taxon>
        <taxon>asterids</taxon>
        <taxon>lamiids</taxon>
        <taxon>Lamiales</taxon>
        <taxon>Oleaceae</taxon>
        <taxon>Forsythieae</taxon>
        <taxon>Forsythia</taxon>
    </lineage>
</organism>
<dbReference type="AlphaFoldDB" id="A0ABD1SNL5"/>
<dbReference type="EMBL" id="JBFOLJ010000010">
    <property type="protein sequence ID" value="KAL2501353.1"/>
    <property type="molecule type" value="Genomic_DNA"/>
</dbReference>
<accession>A0ABD1SNL5</accession>
<protein>
    <submittedName>
        <fullName evidence="1">Uncharacterized protein</fullName>
    </submittedName>
</protein>
<dbReference type="Proteomes" id="UP001604277">
    <property type="component" value="Unassembled WGS sequence"/>
</dbReference>
<evidence type="ECO:0000313" key="2">
    <source>
        <dbReference type="Proteomes" id="UP001604277"/>
    </source>
</evidence>
<reference evidence="2" key="1">
    <citation type="submission" date="2024-07" db="EMBL/GenBank/DDBJ databases">
        <title>Two chromosome-level genome assemblies of Korean endemic species Abeliophyllum distichum and Forsythia ovata (Oleaceae).</title>
        <authorList>
            <person name="Jang H."/>
        </authorList>
    </citation>
    <scope>NUCLEOTIDE SEQUENCE [LARGE SCALE GENOMIC DNA]</scope>
</reference>
<proteinExistence type="predicted"/>
<evidence type="ECO:0000313" key="1">
    <source>
        <dbReference type="EMBL" id="KAL2501353.1"/>
    </source>
</evidence>
<name>A0ABD1SNL5_9LAMI</name>
<gene>
    <name evidence="1" type="ORF">Fot_35201</name>
</gene>